<proteinExistence type="predicted"/>
<dbReference type="InterPro" id="IPR050367">
    <property type="entry name" value="APC_superfamily"/>
</dbReference>
<feature type="transmembrane region" description="Helical" evidence="6">
    <location>
        <begin position="154"/>
        <end position="175"/>
    </location>
</feature>
<dbReference type="EMBL" id="CP013213">
    <property type="protein sequence ID" value="AMC93744.1"/>
    <property type="molecule type" value="Genomic_DNA"/>
</dbReference>
<dbReference type="GO" id="GO:0005886">
    <property type="term" value="C:plasma membrane"/>
    <property type="evidence" value="ECO:0007669"/>
    <property type="project" value="UniProtKB-SubCell"/>
</dbReference>
<dbReference type="AlphaFoldDB" id="A0A0X8H0B7"/>
<evidence type="ECO:0000256" key="4">
    <source>
        <dbReference type="ARBA" id="ARBA00022989"/>
    </source>
</evidence>
<dbReference type="Pfam" id="PF13520">
    <property type="entry name" value="AA_permease_2"/>
    <property type="match status" value="1"/>
</dbReference>
<dbReference type="Proteomes" id="UP000063781">
    <property type="component" value="Chromosome"/>
</dbReference>
<keyword evidence="2" id="KW-1003">Cell membrane</keyword>
<gene>
    <name evidence="7" type="ORF">AOC36_07025</name>
</gene>
<dbReference type="KEGG" id="erl:AOC36_07025"/>
<dbReference type="InterPro" id="IPR002293">
    <property type="entry name" value="AA/rel_permease1"/>
</dbReference>
<keyword evidence="5 6" id="KW-0472">Membrane</keyword>
<evidence type="ECO:0000313" key="8">
    <source>
        <dbReference type="Proteomes" id="UP000063781"/>
    </source>
</evidence>
<dbReference type="PIRSF" id="PIRSF006060">
    <property type="entry name" value="AA_transporter"/>
    <property type="match status" value="1"/>
</dbReference>
<feature type="transmembrane region" description="Helical" evidence="6">
    <location>
        <begin position="233"/>
        <end position="254"/>
    </location>
</feature>
<organism evidence="7 8">
    <name type="scientific">Erysipelothrix larvae</name>
    <dbReference type="NCBI Taxonomy" id="1514105"/>
    <lineage>
        <taxon>Bacteria</taxon>
        <taxon>Bacillati</taxon>
        <taxon>Bacillota</taxon>
        <taxon>Erysipelotrichia</taxon>
        <taxon>Erysipelotrichales</taxon>
        <taxon>Erysipelotrichaceae</taxon>
        <taxon>Erysipelothrix</taxon>
    </lineage>
</organism>
<feature type="transmembrane region" description="Helical" evidence="6">
    <location>
        <begin position="121"/>
        <end position="142"/>
    </location>
</feature>
<dbReference type="OrthoDB" id="9762947at2"/>
<dbReference type="RefSeq" id="WP_067632812.1">
    <property type="nucleotide sequence ID" value="NZ_CP013213.1"/>
</dbReference>
<dbReference type="PANTHER" id="PTHR42770">
    <property type="entry name" value="AMINO ACID TRANSPORTER-RELATED"/>
    <property type="match status" value="1"/>
</dbReference>
<name>A0A0X8H0B7_9FIRM</name>
<feature type="transmembrane region" description="Helical" evidence="6">
    <location>
        <begin position="195"/>
        <end position="212"/>
    </location>
</feature>
<feature type="transmembrane region" description="Helical" evidence="6">
    <location>
        <begin position="325"/>
        <end position="344"/>
    </location>
</feature>
<sequence>MSRKKFGFWSIVLLTINSIIGTGIFLSPQGVIATAGTLTPLIYIAAAIFAGVLAMVFASAAKYVNKNGAGYAYAKAAFGNNIGLYVGITRFVSAAIAWGVMGTAVVRTTLSIFVGASNVTTSMITLGFIVLMSVLLVINLLGNHIVQIMNNVSTIGKISALVVAISAGFIGFLLTGTSHFGEVRDLVPGSTSMDLSLFVAAVIAAFYAFTGFESVASATSEMENPEANLPKAIPLAMGIIALIYIGVVSSAMIANPQAILNSEEVVVLASAFDHPLIKQIIVYGSLVSMFGINIAASFSTPRVFQAMAQENQIPQSLAKENSKGIPVLSFVVTALLAVVIPMAFQYDMKGIMVISSISRFVQFIVVPMGVIAFYYGKAKNEHEVLKTARKNFVMDVIIPIIGLCMVVLLLVKFDWVGQFSMKDAQGVQTLNMYAISAMVVGYVLLPFAGILYTKTLSK</sequence>
<feature type="transmembrane region" description="Helical" evidence="6">
    <location>
        <begin position="280"/>
        <end position="304"/>
    </location>
</feature>
<comment type="subcellular location">
    <subcellularLocation>
        <location evidence="1">Cell membrane</location>
        <topology evidence="1">Multi-pass membrane protein</topology>
    </subcellularLocation>
</comment>
<evidence type="ECO:0000256" key="2">
    <source>
        <dbReference type="ARBA" id="ARBA00022475"/>
    </source>
</evidence>
<dbReference type="GO" id="GO:0022857">
    <property type="term" value="F:transmembrane transporter activity"/>
    <property type="evidence" value="ECO:0007669"/>
    <property type="project" value="InterPro"/>
</dbReference>
<evidence type="ECO:0000313" key="7">
    <source>
        <dbReference type="EMBL" id="AMC93744.1"/>
    </source>
</evidence>
<evidence type="ECO:0000256" key="1">
    <source>
        <dbReference type="ARBA" id="ARBA00004651"/>
    </source>
</evidence>
<feature type="transmembrane region" description="Helical" evidence="6">
    <location>
        <begin position="40"/>
        <end position="61"/>
    </location>
</feature>
<protein>
    <submittedName>
        <fullName evidence="7">Amino acid permease</fullName>
    </submittedName>
</protein>
<feature type="transmembrane region" description="Helical" evidence="6">
    <location>
        <begin position="7"/>
        <end position="28"/>
    </location>
</feature>
<feature type="transmembrane region" description="Helical" evidence="6">
    <location>
        <begin position="396"/>
        <end position="413"/>
    </location>
</feature>
<dbReference type="STRING" id="1514105.AOC36_07025"/>
<keyword evidence="8" id="KW-1185">Reference proteome</keyword>
<dbReference type="PANTHER" id="PTHR42770:SF18">
    <property type="entry name" value="ARGININE_AGMATINE ANTIPORTER"/>
    <property type="match status" value="1"/>
</dbReference>
<feature type="transmembrane region" description="Helical" evidence="6">
    <location>
        <begin position="433"/>
        <end position="452"/>
    </location>
</feature>
<keyword evidence="3 6" id="KW-0812">Transmembrane</keyword>
<dbReference type="Gene3D" id="1.20.1740.10">
    <property type="entry name" value="Amino acid/polyamine transporter I"/>
    <property type="match status" value="1"/>
</dbReference>
<evidence type="ECO:0000256" key="3">
    <source>
        <dbReference type="ARBA" id="ARBA00022692"/>
    </source>
</evidence>
<evidence type="ECO:0000256" key="5">
    <source>
        <dbReference type="ARBA" id="ARBA00023136"/>
    </source>
</evidence>
<accession>A0A0X8H0B7</accession>
<feature type="transmembrane region" description="Helical" evidence="6">
    <location>
        <begin position="350"/>
        <end position="375"/>
    </location>
</feature>
<feature type="transmembrane region" description="Helical" evidence="6">
    <location>
        <begin position="82"/>
        <end position="101"/>
    </location>
</feature>
<reference evidence="7 8" key="1">
    <citation type="submission" date="2015-10" db="EMBL/GenBank/DDBJ databases">
        <title>Erysipelothrix larvae sp. LV19 isolated from the larval gut of the rhinoceros beetle, Trypoxylus dichotomus.</title>
        <authorList>
            <person name="Lim S."/>
            <person name="Kim B.-C."/>
        </authorList>
    </citation>
    <scope>NUCLEOTIDE SEQUENCE [LARGE SCALE GENOMIC DNA]</scope>
    <source>
        <strain evidence="7 8">LV19</strain>
    </source>
</reference>
<keyword evidence="4 6" id="KW-1133">Transmembrane helix</keyword>
<evidence type="ECO:0000256" key="6">
    <source>
        <dbReference type="SAM" id="Phobius"/>
    </source>
</evidence>